<evidence type="ECO:0000313" key="2">
    <source>
        <dbReference type="EMBL" id="KKU91331.1"/>
    </source>
</evidence>
<protein>
    <submittedName>
        <fullName evidence="2">Uncharacterized protein</fullName>
    </submittedName>
</protein>
<accession>A0A0G1UAX8</accession>
<gene>
    <name evidence="2" type="ORF">UY22_C0044G0002</name>
</gene>
<sequence>MSFIDNLRGHRPEQPAQDRKEPTLKNLITRRQLLNQAQETLRQAALDESALAISHPHRNSQQNLTSLANGLQQCQQLLDARNQHQAAHNSLRLALSFLADTGSPPVRAAYQAVLTTGTQLIPPERHRETGLSPLLQSPETGTDHRQDFTGRGFTNPPLLQPSRGKS</sequence>
<comment type="caution">
    <text evidence="2">The sequence shown here is derived from an EMBL/GenBank/DDBJ whole genome shotgun (WGS) entry which is preliminary data.</text>
</comment>
<feature type="region of interest" description="Disordered" evidence="1">
    <location>
        <begin position="122"/>
        <end position="166"/>
    </location>
</feature>
<dbReference type="AlphaFoldDB" id="A0A0G1UAX8"/>
<organism evidence="2 3">
    <name type="scientific">Candidatus Amesbacteria bacterium GW2011_GWC1_48_10</name>
    <dbReference type="NCBI Taxonomy" id="1618365"/>
    <lineage>
        <taxon>Bacteria</taxon>
        <taxon>Candidatus Amesiibacteriota</taxon>
    </lineage>
</organism>
<reference evidence="2 3" key="1">
    <citation type="journal article" date="2015" name="Nature">
        <title>rRNA introns, odd ribosomes, and small enigmatic genomes across a large radiation of phyla.</title>
        <authorList>
            <person name="Brown C.T."/>
            <person name="Hug L.A."/>
            <person name="Thomas B.C."/>
            <person name="Sharon I."/>
            <person name="Castelle C.J."/>
            <person name="Singh A."/>
            <person name="Wilkins M.J."/>
            <person name="Williams K.H."/>
            <person name="Banfield J.F."/>
        </authorList>
    </citation>
    <scope>NUCLEOTIDE SEQUENCE [LARGE SCALE GENOMIC DNA]</scope>
</reference>
<dbReference type="EMBL" id="LCPE01000044">
    <property type="protein sequence ID" value="KKU91331.1"/>
    <property type="molecule type" value="Genomic_DNA"/>
</dbReference>
<feature type="region of interest" description="Disordered" evidence="1">
    <location>
        <begin position="1"/>
        <end position="21"/>
    </location>
</feature>
<evidence type="ECO:0000256" key="1">
    <source>
        <dbReference type="SAM" id="MobiDB-lite"/>
    </source>
</evidence>
<evidence type="ECO:0000313" key="3">
    <source>
        <dbReference type="Proteomes" id="UP000034877"/>
    </source>
</evidence>
<dbReference type="Proteomes" id="UP000034877">
    <property type="component" value="Unassembled WGS sequence"/>
</dbReference>
<name>A0A0G1UAX8_9BACT</name>
<feature type="compositionally biased region" description="Basic and acidic residues" evidence="1">
    <location>
        <begin position="7"/>
        <end position="21"/>
    </location>
</feature>
<proteinExistence type="predicted"/>